<sequence length="70" mass="7772">MSNDIGPWIGLFELIYWQTTLNGLAYGSVTDLYPMYSSFTGVPNSLPKSPKTKTKLSLQTMRAARSSTTH</sequence>
<dbReference type="Proteomes" id="UP000002051">
    <property type="component" value="Chromosome 4"/>
</dbReference>
<gene>
    <name evidence="2" type="ordered locus">MTR_4g122990</name>
</gene>
<evidence type="ECO:0000313" key="3">
    <source>
        <dbReference type="EnsemblPlants" id="KEH32359"/>
    </source>
</evidence>
<organism evidence="2 4">
    <name type="scientific">Medicago truncatula</name>
    <name type="common">Barrel medic</name>
    <name type="synonym">Medicago tribuloides</name>
    <dbReference type="NCBI Taxonomy" id="3880"/>
    <lineage>
        <taxon>Eukaryota</taxon>
        <taxon>Viridiplantae</taxon>
        <taxon>Streptophyta</taxon>
        <taxon>Embryophyta</taxon>
        <taxon>Tracheophyta</taxon>
        <taxon>Spermatophyta</taxon>
        <taxon>Magnoliopsida</taxon>
        <taxon>eudicotyledons</taxon>
        <taxon>Gunneridae</taxon>
        <taxon>Pentapetalae</taxon>
        <taxon>rosids</taxon>
        <taxon>fabids</taxon>
        <taxon>Fabales</taxon>
        <taxon>Fabaceae</taxon>
        <taxon>Papilionoideae</taxon>
        <taxon>50 kb inversion clade</taxon>
        <taxon>NPAAA clade</taxon>
        <taxon>Hologalegina</taxon>
        <taxon>IRL clade</taxon>
        <taxon>Trifolieae</taxon>
        <taxon>Medicago</taxon>
    </lineage>
</organism>
<evidence type="ECO:0000313" key="2">
    <source>
        <dbReference type="EMBL" id="KEH32359.1"/>
    </source>
</evidence>
<protein>
    <submittedName>
        <fullName evidence="2 3">Uncharacterized protein</fullName>
    </submittedName>
</protein>
<reference evidence="2 4" key="2">
    <citation type="journal article" date="2014" name="BMC Genomics">
        <title>An improved genome release (version Mt4.0) for the model legume Medicago truncatula.</title>
        <authorList>
            <person name="Tang H."/>
            <person name="Krishnakumar V."/>
            <person name="Bidwell S."/>
            <person name="Rosen B."/>
            <person name="Chan A."/>
            <person name="Zhou S."/>
            <person name="Gentzbittel L."/>
            <person name="Childs K.L."/>
            <person name="Yandell M."/>
            <person name="Gundlach H."/>
            <person name="Mayer K.F."/>
            <person name="Schwartz D.C."/>
            <person name="Town C.D."/>
        </authorList>
    </citation>
    <scope>GENOME REANNOTATION</scope>
    <source>
        <strain evidence="2">A17</strain>
        <strain evidence="3 4">cv. Jemalong A17</strain>
    </source>
</reference>
<evidence type="ECO:0000313" key="4">
    <source>
        <dbReference type="Proteomes" id="UP000002051"/>
    </source>
</evidence>
<evidence type="ECO:0000256" key="1">
    <source>
        <dbReference type="SAM" id="MobiDB-lite"/>
    </source>
</evidence>
<dbReference type="HOGENOM" id="CLU_2761617_0_0_1"/>
<reference evidence="3" key="3">
    <citation type="submission" date="2015-04" db="UniProtKB">
        <authorList>
            <consortium name="EnsemblPlants"/>
        </authorList>
    </citation>
    <scope>IDENTIFICATION</scope>
    <source>
        <strain evidence="3">cv. Jemalong A17</strain>
    </source>
</reference>
<dbReference type="EMBL" id="CM001220">
    <property type="protein sequence ID" value="KEH32359.1"/>
    <property type="molecule type" value="Genomic_DNA"/>
</dbReference>
<dbReference type="EnsemblPlants" id="KEH32359">
    <property type="protein sequence ID" value="KEH32359"/>
    <property type="gene ID" value="MTR_4g122990"/>
</dbReference>
<accession>A0A072URF6</accession>
<keyword evidence="4" id="KW-1185">Reference proteome</keyword>
<reference evidence="2 4" key="1">
    <citation type="journal article" date="2011" name="Nature">
        <title>The Medicago genome provides insight into the evolution of rhizobial symbioses.</title>
        <authorList>
            <person name="Young N.D."/>
            <person name="Debelle F."/>
            <person name="Oldroyd G.E."/>
            <person name="Geurts R."/>
            <person name="Cannon S.B."/>
            <person name="Udvardi M.K."/>
            <person name="Benedito V.A."/>
            <person name="Mayer K.F."/>
            <person name="Gouzy J."/>
            <person name="Schoof H."/>
            <person name="Van de Peer Y."/>
            <person name="Proost S."/>
            <person name="Cook D.R."/>
            <person name="Meyers B.C."/>
            <person name="Spannagl M."/>
            <person name="Cheung F."/>
            <person name="De Mita S."/>
            <person name="Krishnakumar V."/>
            <person name="Gundlach H."/>
            <person name="Zhou S."/>
            <person name="Mudge J."/>
            <person name="Bharti A.K."/>
            <person name="Murray J.D."/>
            <person name="Naoumkina M.A."/>
            <person name="Rosen B."/>
            <person name="Silverstein K.A."/>
            <person name="Tang H."/>
            <person name="Rombauts S."/>
            <person name="Zhao P.X."/>
            <person name="Zhou P."/>
            <person name="Barbe V."/>
            <person name="Bardou P."/>
            <person name="Bechner M."/>
            <person name="Bellec A."/>
            <person name="Berger A."/>
            <person name="Berges H."/>
            <person name="Bidwell S."/>
            <person name="Bisseling T."/>
            <person name="Choisne N."/>
            <person name="Couloux A."/>
            <person name="Denny R."/>
            <person name="Deshpande S."/>
            <person name="Dai X."/>
            <person name="Doyle J.J."/>
            <person name="Dudez A.M."/>
            <person name="Farmer A.D."/>
            <person name="Fouteau S."/>
            <person name="Franken C."/>
            <person name="Gibelin C."/>
            <person name="Gish J."/>
            <person name="Goldstein S."/>
            <person name="Gonzalez A.J."/>
            <person name="Green P.J."/>
            <person name="Hallab A."/>
            <person name="Hartog M."/>
            <person name="Hua A."/>
            <person name="Humphray S.J."/>
            <person name="Jeong D.H."/>
            <person name="Jing Y."/>
            <person name="Jocker A."/>
            <person name="Kenton S.M."/>
            <person name="Kim D.J."/>
            <person name="Klee K."/>
            <person name="Lai H."/>
            <person name="Lang C."/>
            <person name="Lin S."/>
            <person name="Macmil S.L."/>
            <person name="Magdelenat G."/>
            <person name="Matthews L."/>
            <person name="McCorrison J."/>
            <person name="Monaghan E.L."/>
            <person name="Mun J.H."/>
            <person name="Najar F.Z."/>
            <person name="Nicholson C."/>
            <person name="Noirot C."/>
            <person name="O'Bleness M."/>
            <person name="Paule C.R."/>
            <person name="Poulain J."/>
            <person name="Prion F."/>
            <person name="Qin B."/>
            <person name="Qu C."/>
            <person name="Retzel E.F."/>
            <person name="Riddle C."/>
            <person name="Sallet E."/>
            <person name="Samain S."/>
            <person name="Samson N."/>
            <person name="Sanders I."/>
            <person name="Saurat O."/>
            <person name="Scarpelli C."/>
            <person name="Schiex T."/>
            <person name="Segurens B."/>
            <person name="Severin A.J."/>
            <person name="Sherrier D.J."/>
            <person name="Shi R."/>
            <person name="Sims S."/>
            <person name="Singer S.R."/>
            <person name="Sinharoy S."/>
            <person name="Sterck L."/>
            <person name="Viollet A."/>
            <person name="Wang B.B."/>
            <person name="Wang K."/>
            <person name="Wang M."/>
            <person name="Wang X."/>
            <person name="Warfsmann J."/>
            <person name="Weissenbach J."/>
            <person name="White D.D."/>
            <person name="White J.D."/>
            <person name="Wiley G.B."/>
            <person name="Wincker P."/>
            <person name="Xing Y."/>
            <person name="Yang L."/>
            <person name="Yao Z."/>
            <person name="Ying F."/>
            <person name="Zhai J."/>
            <person name="Zhou L."/>
            <person name="Zuber A."/>
            <person name="Denarie J."/>
            <person name="Dixon R.A."/>
            <person name="May G.D."/>
            <person name="Schwartz D.C."/>
            <person name="Rogers J."/>
            <person name="Quetier F."/>
            <person name="Town C.D."/>
            <person name="Roe B.A."/>
        </authorList>
    </citation>
    <scope>NUCLEOTIDE SEQUENCE [LARGE SCALE GENOMIC DNA]</scope>
    <source>
        <strain evidence="2">A17</strain>
        <strain evidence="3 4">cv. Jemalong A17</strain>
    </source>
</reference>
<feature type="region of interest" description="Disordered" evidence="1">
    <location>
        <begin position="46"/>
        <end position="70"/>
    </location>
</feature>
<name>A0A072URF6_MEDTR</name>
<dbReference type="AlphaFoldDB" id="A0A072URF6"/>
<feature type="compositionally biased region" description="Polar residues" evidence="1">
    <location>
        <begin position="55"/>
        <end position="70"/>
    </location>
</feature>
<proteinExistence type="predicted"/>